<dbReference type="InterPro" id="IPR006176">
    <property type="entry name" value="3-OHacyl-CoA_DH_NAD-bd"/>
</dbReference>
<proteinExistence type="predicted"/>
<dbReference type="CDD" id="cd06558">
    <property type="entry name" value="crotonase-like"/>
    <property type="match status" value="1"/>
</dbReference>
<dbReference type="InterPro" id="IPR036291">
    <property type="entry name" value="NAD(P)-bd_dom_sf"/>
</dbReference>
<evidence type="ECO:0000259" key="5">
    <source>
        <dbReference type="Pfam" id="PF02737"/>
    </source>
</evidence>
<accession>A0A6H1Q3N3</accession>
<comment type="catalytic activity">
    <reaction evidence="3">
        <text>a (3S)-3-hydroxyacyl-CoA + NAD(+) = a 3-oxoacyl-CoA + NADH + H(+)</text>
        <dbReference type="Rhea" id="RHEA:22432"/>
        <dbReference type="ChEBI" id="CHEBI:15378"/>
        <dbReference type="ChEBI" id="CHEBI:57318"/>
        <dbReference type="ChEBI" id="CHEBI:57540"/>
        <dbReference type="ChEBI" id="CHEBI:57945"/>
        <dbReference type="ChEBI" id="CHEBI:90726"/>
        <dbReference type="EC" id="1.1.1.35"/>
    </reaction>
</comment>
<dbReference type="Pfam" id="PF00725">
    <property type="entry name" value="3HCDH"/>
    <property type="match status" value="2"/>
</dbReference>
<dbReference type="KEGG" id="peg:E5R92_06585"/>
<evidence type="ECO:0000259" key="4">
    <source>
        <dbReference type="Pfam" id="PF00725"/>
    </source>
</evidence>
<dbReference type="PANTHER" id="PTHR48075">
    <property type="entry name" value="3-HYDROXYACYL-COA DEHYDROGENASE FAMILY PROTEIN"/>
    <property type="match status" value="1"/>
</dbReference>
<feature type="domain" description="3-hydroxyacyl-CoA dehydrogenase C-terminal" evidence="4">
    <location>
        <begin position="184"/>
        <end position="285"/>
    </location>
</feature>
<dbReference type="UniPathway" id="UPA00659"/>
<evidence type="ECO:0000256" key="2">
    <source>
        <dbReference type="ARBA" id="ARBA00023027"/>
    </source>
</evidence>
<dbReference type="InterPro" id="IPR045004">
    <property type="entry name" value="ECH_dom"/>
</dbReference>
<dbReference type="AlphaFoldDB" id="A0A6H1Q3N3"/>
<dbReference type="PANTHER" id="PTHR48075:SF7">
    <property type="entry name" value="3-HYDROXYACYL-COA DEHYDROGENASE-RELATED"/>
    <property type="match status" value="1"/>
</dbReference>
<feature type="domain" description="3-hydroxyacyl-CoA dehydrogenase C-terminal" evidence="4">
    <location>
        <begin position="338"/>
        <end position="389"/>
    </location>
</feature>
<evidence type="ECO:0000256" key="1">
    <source>
        <dbReference type="ARBA" id="ARBA00023002"/>
    </source>
</evidence>
<dbReference type="Gene3D" id="3.40.50.720">
    <property type="entry name" value="NAD(P)-binding Rossmann-like Domain"/>
    <property type="match status" value="1"/>
</dbReference>
<name>A0A6H1Q3N3_9PROT</name>
<dbReference type="GO" id="GO:0006635">
    <property type="term" value="P:fatty acid beta-oxidation"/>
    <property type="evidence" value="ECO:0007669"/>
    <property type="project" value="UniProtKB-UniPathway"/>
</dbReference>
<dbReference type="SUPFAM" id="SSF52096">
    <property type="entry name" value="ClpP/crotonase"/>
    <property type="match status" value="1"/>
</dbReference>
<gene>
    <name evidence="7" type="ORF">E5R92_06585</name>
</gene>
<evidence type="ECO:0000256" key="3">
    <source>
        <dbReference type="ARBA" id="ARBA00049556"/>
    </source>
</evidence>
<feature type="domain" description="Enoyl-CoA hydratase/isomerase" evidence="6">
    <location>
        <begin position="463"/>
        <end position="571"/>
    </location>
</feature>
<dbReference type="GO" id="GO:0003857">
    <property type="term" value="F:(3S)-3-hydroxyacyl-CoA dehydrogenase (NAD+) activity"/>
    <property type="evidence" value="ECO:0007669"/>
    <property type="project" value="UniProtKB-EC"/>
</dbReference>
<dbReference type="InterPro" id="IPR029045">
    <property type="entry name" value="ClpP/crotonase-like_dom_sf"/>
</dbReference>
<organism evidence="7 8">
    <name type="scientific">Candidatus Pelagibacter giovannonii</name>
    <dbReference type="NCBI Taxonomy" id="2563896"/>
    <lineage>
        <taxon>Bacteria</taxon>
        <taxon>Pseudomonadati</taxon>
        <taxon>Pseudomonadota</taxon>
        <taxon>Alphaproteobacteria</taxon>
        <taxon>Candidatus Pelagibacterales</taxon>
        <taxon>Candidatus Pelagibacteraceae</taxon>
        <taxon>Candidatus Pelagibacter</taxon>
    </lineage>
</organism>
<keyword evidence="1" id="KW-0560">Oxidoreductase</keyword>
<dbReference type="Gene3D" id="3.90.226.10">
    <property type="entry name" value="2-enoyl-CoA Hydratase, Chain A, domain 1"/>
    <property type="match status" value="1"/>
</dbReference>
<dbReference type="InterPro" id="IPR008927">
    <property type="entry name" value="6-PGluconate_DH-like_C_sf"/>
</dbReference>
<evidence type="ECO:0000313" key="8">
    <source>
        <dbReference type="Proteomes" id="UP000501094"/>
    </source>
</evidence>
<sequence>MKIKKVVVIGSGTMGSGIAAHLCNANIPVILLDLKTEISEQARDKIHKSRPPLLLDKSKINNIRVGNILDNFDEVAEADWVVEAVVERIDIKHDIYKKIFKERKKGAIVSSNTSSIPIKVLSEHLSEEEKKDFCITHFFNPVRYMGLLEIVKNENNDLDKINSLKDFCEAELGKGAIICNDTPGFLGNRIGVFAMQVAMTEAFKMKLNIEEADAIFGRPMGIPKTGVFGLYDLIGIDLMADVLKSFIKELSEKDPFQVVAKEIPLVKTLIETGYTGRKGKGGFYRVNKTGEVKVMEAINLETGEYSVSKKINIKSDKVDLKSLINRDDKYGEYAWSVISKIIKYASSLVPSITKDFNDIDEAMRLGFNWTKGPFEMLEEIGVETFFDKIDDIKGNTFLENLFQSKNQDFYGSRQKYTDIETFGKAKKKALSVDGNSSAQIYRFNDYNIVEFTTKANALDYDSMDALKKATDKPLIIINESMQFSAGVNLSYTMDFANKNDFKSIEKFIKYFQETCKHLKYSNHPVVSAPSGLTLGGGFEVMVQSNFVASHTNIVVGLVETIVGLIPAGGGCKEMLARWLNTDEAKKDPYYAPLKVFDIIGYGKTATSPVEAEPLKYLKPEDKKIMNRNSLLEVSKKILDENKEFKVPSETKFKLPGKKVLVEMNKILEKLYNEKVIREHGVTVAKELAHVLSGGDTTIDKTLLEDDLFKLELDAFMRLIEAKETQDRIKHTLATGKPLIN</sequence>
<evidence type="ECO:0000259" key="6">
    <source>
        <dbReference type="Pfam" id="PF16113"/>
    </source>
</evidence>
<dbReference type="Pfam" id="PF16113">
    <property type="entry name" value="ECH_2"/>
    <property type="match status" value="1"/>
</dbReference>
<keyword evidence="2" id="KW-0520">NAD</keyword>
<feature type="domain" description="3-hydroxyacyl-CoA dehydrogenase NAD binding" evidence="5">
    <location>
        <begin position="5"/>
        <end position="182"/>
    </location>
</feature>
<dbReference type="SUPFAM" id="SSF48179">
    <property type="entry name" value="6-phosphogluconate dehydrogenase C-terminal domain-like"/>
    <property type="match status" value="2"/>
</dbReference>
<dbReference type="Pfam" id="PF02737">
    <property type="entry name" value="3HCDH_N"/>
    <property type="match status" value="1"/>
</dbReference>
<dbReference type="Proteomes" id="UP000501094">
    <property type="component" value="Chromosome"/>
</dbReference>
<reference evidence="7 8" key="1">
    <citation type="journal article" date="2020" name="Nat. Microbiol.">
        <title>Lysogenic host-virus interactions in SAR11 marine bacteria.</title>
        <authorList>
            <person name="Morris R.M."/>
            <person name="Cain K.R."/>
            <person name="Hvorecny K.L."/>
            <person name="Kollman J.M."/>
        </authorList>
    </citation>
    <scope>NUCLEOTIDE SEQUENCE [LARGE SCALE GENOMIC DNA]</scope>
    <source>
        <strain evidence="7 8">NP1</strain>
    </source>
</reference>
<keyword evidence="8" id="KW-1185">Reference proteome</keyword>
<protein>
    <submittedName>
        <fullName evidence="7">3-hydroxyacyl-CoA dehydrogenase/enoyl-CoA hydratase family protein</fullName>
    </submittedName>
</protein>
<dbReference type="InterPro" id="IPR006108">
    <property type="entry name" value="3HC_DH_C"/>
</dbReference>
<dbReference type="Gene3D" id="1.10.1040.50">
    <property type="match status" value="1"/>
</dbReference>
<dbReference type="SUPFAM" id="SSF51735">
    <property type="entry name" value="NAD(P)-binding Rossmann-fold domains"/>
    <property type="match status" value="1"/>
</dbReference>
<dbReference type="RefSeq" id="WP_168607301.1">
    <property type="nucleotide sequence ID" value="NZ_CP038852.1"/>
</dbReference>
<dbReference type="GO" id="GO:0070403">
    <property type="term" value="F:NAD+ binding"/>
    <property type="evidence" value="ECO:0007669"/>
    <property type="project" value="InterPro"/>
</dbReference>
<dbReference type="EMBL" id="CP038852">
    <property type="protein sequence ID" value="QIZ21444.1"/>
    <property type="molecule type" value="Genomic_DNA"/>
</dbReference>
<evidence type="ECO:0000313" key="7">
    <source>
        <dbReference type="EMBL" id="QIZ21444.1"/>
    </source>
</evidence>